<evidence type="ECO:0000256" key="2">
    <source>
        <dbReference type="ARBA" id="ARBA00004123"/>
    </source>
</evidence>
<dbReference type="SUPFAM" id="SSF57959">
    <property type="entry name" value="Leucine zipper domain"/>
    <property type="match status" value="1"/>
</dbReference>
<evidence type="ECO:0000313" key="12">
    <source>
        <dbReference type="Proteomes" id="UP001187682"/>
    </source>
</evidence>
<comment type="similarity">
    <text evidence="3">Belongs to the bZIP family.</text>
</comment>
<evidence type="ECO:0000256" key="6">
    <source>
        <dbReference type="ARBA" id="ARBA00023163"/>
    </source>
</evidence>
<keyword evidence="6" id="KW-0804">Transcription</keyword>
<keyword evidence="12" id="KW-1185">Reference proteome</keyword>
<dbReference type="Pfam" id="PF00170">
    <property type="entry name" value="bZIP_1"/>
    <property type="match status" value="1"/>
</dbReference>
<comment type="subcellular location">
    <subcellularLocation>
        <location evidence="2">Nucleus</location>
    </subcellularLocation>
</comment>
<dbReference type="GO" id="GO:0000976">
    <property type="term" value="F:transcription cis-regulatory region binding"/>
    <property type="evidence" value="ECO:0007669"/>
    <property type="project" value="InterPro"/>
</dbReference>
<dbReference type="SMART" id="SM00338">
    <property type="entry name" value="BRLZ"/>
    <property type="match status" value="1"/>
</dbReference>
<dbReference type="PROSITE" id="PS50217">
    <property type="entry name" value="BZIP"/>
    <property type="match status" value="1"/>
</dbReference>
<feature type="compositionally biased region" description="Basic and acidic residues" evidence="9">
    <location>
        <begin position="125"/>
        <end position="140"/>
    </location>
</feature>
<protein>
    <recommendedName>
        <fullName evidence="8">Putative transcription factor kapC</fullName>
    </recommendedName>
</protein>
<feature type="compositionally biased region" description="Low complexity" evidence="9">
    <location>
        <begin position="67"/>
        <end position="80"/>
    </location>
</feature>
<dbReference type="InterPro" id="IPR050936">
    <property type="entry name" value="AP-1-like"/>
</dbReference>
<keyword evidence="5" id="KW-0238">DNA-binding</keyword>
<evidence type="ECO:0000259" key="10">
    <source>
        <dbReference type="PROSITE" id="PS50217"/>
    </source>
</evidence>
<evidence type="ECO:0000256" key="8">
    <source>
        <dbReference type="ARBA" id="ARBA00044067"/>
    </source>
</evidence>
<comment type="caution">
    <text evidence="11">The sequence shown here is derived from an EMBL/GenBank/DDBJ whole genome shotgun (WGS) entry which is preliminary data.</text>
</comment>
<dbReference type="PANTHER" id="PTHR40621:SF11">
    <property type="entry name" value="TRANSCRIPTION FACTOR KAPC-RELATED"/>
    <property type="match status" value="1"/>
</dbReference>
<evidence type="ECO:0000256" key="7">
    <source>
        <dbReference type="ARBA" id="ARBA00023242"/>
    </source>
</evidence>
<evidence type="ECO:0000256" key="1">
    <source>
        <dbReference type="ARBA" id="ARBA00004049"/>
    </source>
</evidence>
<dbReference type="AlphaFoldDB" id="A0AAE8MRG9"/>
<comment type="function">
    <text evidence="1">Putative transcription factor.</text>
</comment>
<dbReference type="InterPro" id="IPR004827">
    <property type="entry name" value="bZIP"/>
</dbReference>
<gene>
    <name evidence="11" type="ORF">DNG_00804</name>
</gene>
<dbReference type="InterPro" id="IPR046347">
    <property type="entry name" value="bZIP_sf"/>
</dbReference>
<feature type="domain" description="BZIP" evidence="10">
    <location>
        <begin position="121"/>
        <end position="174"/>
    </location>
</feature>
<proteinExistence type="inferred from homology"/>
<evidence type="ECO:0000313" key="11">
    <source>
        <dbReference type="EMBL" id="SPN97290.1"/>
    </source>
</evidence>
<dbReference type="CDD" id="cd14688">
    <property type="entry name" value="bZIP_YAP"/>
    <property type="match status" value="1"/>
</dbReference>
<dbReference type="PANTHER" id="PTHR40621">
    <property type="entry name" value="TRANSCRIPTION FACTOR KAPC-RELATED"/>
    <property type="match status" value="1"/>
</dbReference>
<evidence type="ECO:0000256" key="5">
    <source>
        <dbReference type="ARBA" id="ARBA00023125"/>
    </source>
</evidence>
<organism evidence="11 12">
    <name type="scientific">Cephalotrichum gorgonifer</name>
    <dbReference type="NCBI Taxonomy" id="2041049"/>
    <lineage>
        <taxon>Eukaryota</taxon>
        <taxon>Fungi</taxon>
        <taxon>Dikarya</taxon>
        <taxon>Ascomycota</taxon>
        <taxon>Pezizomycotina</taxon>
        <taxon>Sordariomycetes</taxon>
        <taxon>Hypocreomycetidae</taxon>
        <taxon>Microascales</taxon>
        <taxon>Microascaceae</taxon>
        <taxon>Cephalotrichum</taxon>
    </lineage>
</organism>
<evidence type="ECO:0000256" key="4">
    <source>
        <dbReference type="ARBA" id="ARBA00023015"/>
    </source>
</evidence>
<dbReference type="GO" id="GO:0001228">
    <property type="term" value="F:DNA-binding transcription activator activity, RNA polymerase II-specific"/>
    <property type="evidence" value="ECO:0007669"/>
    <property type="project" value="TreeGrafter"/>
</dbReference>
<feature type="region of interest" description="Disordered" evidence="9">
    <location>
        <begin position="67"/>
        <end position="140"/>
    </location>
</feature>
<keyword evidence="7" id="KW-0539">Nucleus</keyword>
<sequence>MSANIQIDMSALSPMLHLDGPYGYGPTAQQYAETATSSGTTSPVIAAFDMVLMSDFDTVPSGIYPSPISSPATASPQPTIKQEDKRGAAASGTKPTPGHKTTPKRRRENRYKNAPPSVLSRRRAQNRESQRAYRERKDQRIKDLEGMLEDYKQKHEALSQAYSALHTEVIQLRNAHTNTQSHSNMGISVPFSPPQVESNIPSMDVVPLVDNWNFFPGMTGYPA</sequence>
<reference evidence="11" key="1">
    <citation type="submission" date="2018-03" db="EMBL/GenBank/DDBJ databases">
        <authorList>
            <person name="Guldener U."/>
        </authorList>
    </citation>
    <scope>NUCLEOTIDE SEQUENCE</scope>
</reference>
<dbReference type="GO" id="GO:0090575">
    <property type="term" value="C:RNA polymerase II transcription regulator complex"/>
    <property type="evidence" value="ECO:0007669"/>
    <property type="project" value="TreeGrafter"/>
</dbReference>
<evidence type="ECO:0000256" key="3">
    <source>
        <dbReference type="ARBA" id="ARBA00007163"/>
    </source>
</evidence>
<dbReference type="Proteomes" id="UP001187682">
    <property type="component" value="Unassembled WGS sequence"/>
</dbReference>
<evidence type="ECO:0000256" key="9">
    <source>
        <dbReference type="SAM" id="MobiDB-lite"/>
    </source>
</evidence>
<dbReference type="PROSITE" id="PS00036">
    <property type="entry name" value="BZIP_BASIC"/>
    <property type="match status" value="1"/>
</dbReference>
<dbReference type="Gene3D" id="1.20.5.170">
    <property type="match status" value="1"/>
</dbReference>
<dbReference type="EMBL" id="ONZQ02000001">
    <property type="protein sequence ID" value="SPN97290.1"/>
    <property type="molecule type" value="Genomic_DNA"/>
</dbReference>
<accession>A0AAE8MRG9</accession>
<keyword evidence="4" id="KW-0805">Transcription regulation</keyword>
<name>A0AAE8MRG9_9PEZI</name>